<name>A0A4Y1QNK0_PRUDU</name>
<proteinExistence type="predicted"/>
<reference evidence="3" key="1">
    <citation type="journal article" date="2019" name="Science">
        <title>Mutation of a bHLH transcription factor allowed almond domestication.</title>
        <authorList>
            <person name="Sanchez-Perez R."/>
            <person name="Pavan S."/>
            <person name="Mazzeo R."/>
            <person name="Moldovan C."/>
            <person name="Aiese Cigliano R."/>
            <person name="Del Cueto J."/>
            <person name="Ricciardi F."/>
            <person name="Lotti C."/>
            <person name="Ricciardi L."/>
            <person name="Dicenta F."/>
            <person name="Lopez-Marques R.L."/>
            <person name="Lindberg Moller B."/>
        </authorList>
    </citation>
    <scope>NUCLEOTIDE SEQUENCE</scope>
</reference>
<feature type="compositionally biased region" description="Basic and acidic residues" evidence="1">
    <location>
        <begin position="458"/>
        <end position="488"/>
    </location>
</feature>
<feature type="region of interest" description="Disordered" evidence="1">
    <location>
        <begin position="721"/>
        <end position="751"/>
    </location>
</feature>
<feature type="region of interest" description="Disordered" evidence="1">
    <location>
        <begin position="952"/>
        <end position="1034"/>
    </location>
</feature>
<dbReference type="InterPro" id="IPR013087">
    <property type="entry name" value="Znf_C2H2_type"/>
</dbReference>
<dbReference type="EMBL" id="AP019297">
    <property type="protein sequence ID" value="BBG93444.1"/>
    <property type="molecule type" value="Genomic_DNA"/>
</dbReference>
<dbReference type="AlphaFoldDB" id="A0A4Y1QNK0"/>
<evidence type="ECO:0000256" key="1">
    <source>
        <dbReference type="SAM" id="MobiDB-lite"/>
    </source>
</evidence>
<feature type="compositionally biased region" description="Basic and acidic residues" evidence="1">
    <location>
        <begin position="975"/>
        <end position="985"/>
    </location>
</feature>
<organism evidence="3">
    <name type="scientific">Prunus dulcis</name>
    <name type="common">Almond</name>
    <name type="synonym">Amygdalus dulcis</name>
    <dbReference type="NCBI Taxonomy" id="3755"/>
    <lineage>
        <taxon>Eukaryota</taxon>
        <taxon>Viridiplantae</taxon>
        <taxon>Streptophyta</taxon>
        <taxon>Embryophyta</taxon>
        <taxon>Tracheophyta</taxon>
        <taxon>Spermatophyta</taxon>
        <taxon>Magnoliopsida</taxon>
        <taxon>eudicotyledons</taxon>
        <taxon>Gunneridae</taxon>
        <taxon>Pentapetalae</taxon>
        <taxon>rosids</taxon>
        <taxon>fabids</taxon>
        <taxon>Rosales</taxon>
        <taxon>Rosaceae</taxon>
        <taxon>Amygdaloideae</taxon>
        <taxon>Amygdaleae</taxon>
        <taxon>Prunus</taxon>
    </lineage>
</organism>
<feature type="compositionally biased region" description="Basic and acidic residues" evidence="1">
    <location>
        <begin position="850"/>
        <end position="869"/>
    </location>
</feature>
<evidence type="ECO:0000313" key="3">
    <source>
        <dbReference type="EMBL" id="BBG93444.1"/>
    </source>
</evidence>
<feature type="region of interest" description="Disordered" evidence="1">
    <location>
        <begin position="458"/>
        <end position="506"/>
    </location>
</feature>
<feature type="region of interest" description="Disordered" evidence="1">
    <location>
        <begin position="384"/>
        <end position="422"/>
    </location>
</feature>
<feature type="region of interest" description="Disordered" evidence="1">
    <location>
        <begin position="648"/>
        <end position="676"/>
    </location>
</feature>
<sequence length="1056" mass="114249">MDSQDLARTHSSGLDSHGVHVCHRCGWPFPNAHPSARHRRAHKRICGTIDGYKLAGSEKNTHVNDSDDEHSDEERKTPNLVSVRSEDVVFSDAVAEFSDSASGAGTGEGLENVRESEINLERVAKNGLNVIQSLNDGEITENTTNQLGAQELQGSLSTSNIISMMSSESALQDDSNHSEDDVQPIQFEVLADASEDSKKTHATDSVIESSLLSASQEDKIDGIATSNLDGDLPCTVISPNKVVSETAEGVSKLEGTVEMTSDSLRDNEVVPSEKEYTHAYDLYIPQIDPSPEVESVEHVNASVDTVENKVDTTDRIHTSNSGGLTESSNWEGEGNANVHVLSVPDDTHVVENPEAMLEGFKNHKEKKLDQPIFLDSWEQFNDEENDVKRRGSSKQMVKEVPAEEEPSVSHIQIKSTENQRSDEIAAPADANESLQVNFSESDTNSLIASSSAAINQTRHLDDLDGNGKDEKCDLSADHSSKGPAEENSVKNPAEIEINPAANLPEKGDAGDYEKGIFENCNIIGNSGYHETENFKLAGDDNSKESTEDFFAKDPVSNLESASRLSELQVSPVSSLHELGDAGDYEKDKTERFDIIGDDGDHEKAEKYVLTGDDYRKVSTEKIVAENSITSLESASSLSKLQANLATNLNDDDPGDHDGGEIEKSIISGNESSEGPVEKNLLVKPTLNLDSAIDLVESKTVAEDAVDGSMLKLVDTRHKTLNSSSNSSGVGLNIVSDHGPNAESSQKSSEGCGMKELGLSALDAESFVPSFTAEDIGSREFHGVSSGLSSQSFQEESDKNFVKQQLSSSALDVVDSNSQTDSLEGNWGSVSVLSIQSDAQAVPPTDSQTSVEEKKSRAVSERQHPEKSDMFEAPSFMTLVEPRGVNDQKATAAEIHTAHNPEQPKPAPLQAGWFPSISHVVNESPGRKKNEEIIAKVTNWSTGKQHTPLKNLLGEAYLENKAKSPTQKESQTPAPQRDDKAVKVKDGSPGATTVNSILGPESPTGQASKKENAKEWNSPARYPSDIKSEKKKVKGRPYWAQFEVHSPLSLSRVVVMS</sequence>
<feature type="compositionally biased region" description="Polar residues" evidence="1">
    <location>
        <begin position="838"/>
        <end position="849"/>
    </location>
</feature>
<feature type="region of interest" description="Disordered" evidence="1">
    <location>
        <begin position="838"/>
        <end position="874"/>
    </location>
</feature>
<dbReference type="PANTHER" id="PTHR35746:SF1">
    <property type="entry name" value="PENTATRICOPEPTIDE REPEAT (PPR) SUPERFAMILY PROTEIN"/>
    <property type="match status" value="1"/>
</dbReference>
<evidence type="ECO:0000259" key="2">
    <source>
        <dbReference type="PROSITE" id="PS00028"/>
    </source>
</evidence>
<accession>A0A4Y1QNK0</accession>
<dbReference type="PANTHER" id="PTHR35746">
    <property type="entry name" value="PENTATRICOPEPTIDE REPEAT (PPR) SUPERFAMILY PROTEIN"/>
    <property type="match status" value="1"/>
</dbReference>
<feature type="region of interest" description="Disordered" evidence="1">
    <location>
        <begin position="57"/>
        <end position="78"/>
    </location>
</feature>
<gene>
    <name evidence="3" type="ORF">Prudu_001456</name>
</gene>
<dbReference type="PROSITE" id="PS00028">
    <property type="entry name" value="ZINC_FINGER_C2H2_1"/>
    <property type="match status" value="1"/>
</dbReference>
<feature type="compositionally biased region" description="Low complexity" evidence="1">
    <location>
        <begin position="721"/>
        <end position="735"/>
    </location>
</feature>
<feature type="domain" description="C2H2-type" evidence="2">
    <location>
        <begin position="22"/>
        <end position="42"/>
    </location>
</feature>
<protein>
    <submittedName>
        <fullName evidence="3">Pentatricopeptide repeat superfamily protein</fullName>
    </submittedName>
</protein>
<feature type="compositionally biased region" description="Polar residues" evidence="1">
    <location>
        <begin position="962"/>
        <end position="973"/>
    </location>
</feature>